<name>A0AA39ZEV7_9PEZI</name>
<gene>
    <name evidence="2" type="ORF">QBC41DRAFT_319116</name>
</gene>
<sequence>MEFWGAGMPFLLFNVSYHQHSTMKNNKGKILFGKSFFLIITFSTSTLCNNRTTKDCCVLAFLWLFMFVQLFFFCFLFFFWK</sequence>
<keyword evidence="3" id="KW-1185">Reference proteome</keyword>
<evidence type="ECO:0000313" key="2">
    <source>
        <dbReference type="EMBL" id="KAK0669726.1"/>
    </source>
</evidence>
<dbReference type="EMBL" id="JAULSY010000039">
    <property type="protein sequence ID" value="KAK0669726.1"/>
    <property type="molecule type" value="Genomic_DNA"/>
</dbReference>
<evidence type="ECO:0000313" key="3">
    <source>
        <dbReference type="Proteomes" id="UP001174997"/>
    </source>
</evidence>
<dbReference type="Proteomes" id="UP001174997">
    <property type="component" value="Unassembled WGS sequence"/>
</dbReference>
<feature type="transmembrane region" description="Helical" evidence="1">
    <location>
        <begin position="60"/>
        <end position="80"/>
    </location>
</feature>
<comment type="caution">
    <text evidence="2">The sequence shown here is derived from an EMBL/GenBank/DDBJ whole genome shotgun (WGS) entry which is preliminary data.</text>
</comment>
<keyword evidence="1" id="KW-0812">Transmembrane</keyword>
<accession>A0AA39ZEV7</accession>
<keyword evidence="1" id="KW-1133">Transmembrane helix</keyword>
<dbReference type="AlphaFoldDB" id="A0AA39ZEV7"/>
<reference evidence="2" key="1">
    <citation type="submission" date="2023-06" db="EMBL/GenBank/DDBJ databases">
        <title>Genome-scale phylogeny and comparative genomics of the fungal order Sordariales.</title>
        <authorList>
            <consortium name="Lawrence Berkeley National Laboratory"/>
            <person name="Hensen N."/>
            <person name="Bonometti L."/>
            <person name="Westerberg I."/>
            <person name="Brannstrom I.O."/>
            <person name="Guillou S."/>
            <person name="Cros-Aarteil S."/>
            <person name="Calhoun S."/>
            <person name="Haridas S."/>
            <person name="Kuo A."/>
            <person name="Mondo S."/>
            <person name="Pangilinan J."/>
            <person name="Riley R."/>
            <person name="Labutti K."/>
            <person name="Andreopoulos B."/>
            <person name="Lipzen A."/>
            <person name="Chen C."/>
            <person name="Yanf M."/>
            <person name="Daum C."/>
            <person name="Ng V."/>
            <person name="Clum A."/>
            <person name="Steindorff A."/>
            <person name="Ohm R."/>
            <person name="Martin F."/>
            <person name="Silar P."/>
            <person name="Natvig D."/>
            <person name="Lalanne C."/>
            <person name="Gautier V."/>
            <person name="Ament-Velasquez S.L."/>
            <person name="Kruys A."/>
            <person name="Hutchinson M.I."/>
            <person name="Powell A.J."/>
            <person name="Barry K."/>
            <person name="Miller A.N."/>
            <person name="Grigoriev I.V."/>
            <person name="Debuchy R."/>
            <person name="Gladieux P."/>
            <person name="Thoren M.H."/>
            <person name="Johannesson H."/>
        </authorList>
    </citation>
    <scope>NUCLEOTIDE SEQUENCE</scope>
    <source>
        <strain evidence="2">CBS 307.81</strain>
    </source>
</reference>
<keyword evidence="1" id="KW-0472">Membrane</keyword>
<organism evidence="2 3">
    <name type="scientific">Cercophora samala</name>
    <dbReference type="NCBI Taxonomy" id="330535"/>
    <lineage>
        <taxon>Eukaryota</taxon>
        <taxon>Fungi</taxon>
        <taxon>Dikarya</taxon>
        <taxon>Ascomycota</taxon>
        <taxon>Pezizomycotina</taxon>
        <taxon>Sordariomycetes</taxon>
        <taxon>Sordariomycetidae</taxon>
        <taxon>Sordariales</taxon>
        <taxon>Lasiosphaeriaceae</taxon>
        <taxon>Cercophora</taxon>
    </lineage>
</organism>
<proteinExistence type="predicted"/>
<evidence type="ECO:0000256" key="1">
    <source>
        <dbReference type="SAM" id="Phobius"/>
    </source>
</evidence>
<feature type="transmembrane region" description="Helical" evidence="1">
    <location>
        <begin position="30"/>
        <end position="48"/>
    </location>
</feature>
<protein>
    <submittedName>
        <fullName evidence="2">Uncharacterized protein</fullName>
    </submittedName>
</protein>